<keyword evidence="7" id="KW-1185">Reference proteome</keyword>
<name>A0A9N9DUM7_9GLOM</name>
<dbReference type="SMART" id="SM00404">
    <property type="entry name" value="PTPc_motif"/>
    <property type="match status" value="1"/>
</dbReference>
<dbReference type="PROSITE" id="PS50055">
    <property type="entry name" value="TYR_PHOSPHATASE_PTP"/>
    <property type="match status" value="1"/>
</dbReference>
<accession>A0A9N9DUM7</accession>
<dbReference type="InterPro" id="IPR050348">
    <property type="entry name" value="Protein-Tyr_Phosphatase"/>
</dbReference>
<evidence type="ECO:0000313" key="7">
    <source>
        <dbReference type="Proteomes" id="UP000789570"/>
    </source>
</evidence>
<dbReference type="PRINTS" id="PR00700">
    <property type="entry name" value="PRTYPHPHTASE"/>
</dbReference>
<dbReference type="InterPro" id="IPR003595">
    <property type="entry name" value="Tyr_Pase_cat"/>
</dbReference>
<dbReference type="PANTHER" id="PTHR19134:SF449">
    <property type="entry name" value="TYROSINE-PROTEIN PHOSPHATASE 1"/>
    <property type="match status" value="1"/>
</dbReference>
<evidence type="ECO:0000259" key="3">
    <source>
        <dbReference type="PROSITE" id="PS50055"/>
    </source>
</evidence>
<dbReference type="GO" id="GO:0004725">
    <property type="term" value="F:protein tyrosine phosphatase activity"/>
    <property type="evidence" value="ECO:0007669"/>
    <property type="project" value="InterPro"/>
</dbReference>
<dbReference type="PROSITE" id="PS00383">
    <property type="entry name" value="TYR_PHOSPHATASE_1"/>
    <property type="match status" value="1"/>
</dbReference>
<evidence type="ECO:0000256" key="1">
    <source>
        <dbReference type="ARBA" id="ARBA00009649"/>
    </source>
</evidence>
<dbReference type="Pfam" id="PF00102">
    <property type="entry name" value="Y_phosphatase"/>
    <property type="match status" value="1"/>
</dbReference>
<feature type="region of interest" description="Disordered" evidence="2">
    <location>
        <begin position="314"/>
        <end position="349"/>
    </location>
</feature>
<dbReference type="AlphaFoldDB" id="A0A9N9DUM7"/>
<feature type="compositionally biased region" description="Low complexity" evidence="2">
    <location>
        <begin position="317"/>
        <end position="331"/>
    </location>
</feature>
<sequence>MYEERVIMPLFLSNSANLNTNALANKFHHLDRIEKERCRQATKNSNDPFSMSIAINRASINYNRYSDIIPFNYNRIKLLQQRPNKTDYINASYIEAPNNVRRYIATQGPLKETIEDFWLMIWEKETHIIVMLTNQIERGEIKCETYWPKEIGNYTMFKDIGLKVTLESEILDSKATCYERTFKLEKLRGRDIITESRQITQLQTIAWPDHGVPDSPDPINNLIIKMNERMQHCNRNSGPIVVHCSAGCGRTGTFCTVDSTLALLPGLQQNDSTDLIFNVVQHFRQQRISMVQNLAQYQFCYLTVLSKLVSDYERPQSSDPLQSDPPSSFSPVYCAHDNPPPVSPNQPGLRCKKRAWTKEEDHALLDSIIVELSGRWSSICSRNELLIQRGPSMASQRFKSSIKHKLLSGENSKRPRLKDDEE</sequence>
<evidence type="ECO:0000313" key="6">
    <source>
        <dbReference type="EMBL" id="CAG8647971.1"/>
    </source>
</evidence>
<dbReference type="OrthoDB" id="10253954at2759"/>
<dbReference type="EMBL" id="CAJVPQ010004266">
    <property type="protein sequence ID" value="CAG8647971.1"/>
    <property type="molecule type" value="Genomic_DNA"/>
</dbReference>
<evidence type="ECO:0000256" key="2">
    <source>
        <dbReference type="SAM" id="MobiDB-lite"/>
    </source>
</evidence>
<dbReference type="PROSITE" id="PS50056">
    <property type="entry name" value="TYR_PHOSPHATASE_2"/>
    <property type="match status" value="1"/>
</dbReference>
<reference evidence="6" key="1">
    <citation type="submission" date="2021-06" db="EMBL/GenBank/DDBJ databases">
        <authorList>
            <person name="Kallberg Y."/>
            <person name="Tangrot J."/>
            <person name="Rosling A."/>
        </authorList>
    </citation>
    <scope>NUCLEOTIDE SEQUENCE</scope>
    <source>
        <strain evidence="6">UK204</strain>
    </source>
</reference>
<evidence type="ECO:0000259" key="4">
    <source>
        <dbReference type="PROSITE" id="PS50056"/>
    </source>
</evidence>
<dbReference type="SUPFAM" id="SSF52799">
    <property type="entry name" value="(Phosphotyrosine protein) phosphatases II"/>
    <property type="match status" value="1"/>
</dbReference>
<gene>
    <name evidence="6" type="ORF">FCALED_LOCUS10913</name>
</gene>
<feature type="domain" description="Tyrosine-protein phosphatase" evidence="3">
    <location>
        <begin position="23"/>
        <end position="307"/>
    </location>
</feature>
<dbReference type="InterPro" id="IPR016130">
    <property type="entry name" value="Tyr_Pase_AS"/>
</dbReference>
<comment type="similarity">
    <text evidence="1">Belongs to the protein-tyrosine phosphatase family. Non-receptor class subfamily.</text>
</comment>
<evidence type="ECO:0000259" key="5">
    <source>
        <dbReference type="PROSITE" id="PS50090"/>
    </source>
</evidence>
<organism evidence="6 7">
    <name type="scientific">Funneliformis caledonium</name>
    <dbReference type="NCBI Taxonomy" id="1117310"/>
    <lineage>
        <taxon>Eukaryota</taxon>
        <taxon>Fungi</taxon>
        <taxon>Fungi incertae sedis</taxon>
        <taxon>Mucoromycota</taxon>
        <taxon>Glomeromycotina</taxon>
        <taxon>Glomeromycetes</taxon>
        <taxon>Glomerales</taxon>
        <taxon>Glomeraceae</taxon>
        <taxon>Funneliformis</taxon>
    </lineage>
</organism>
<dbReference type="PROSITE" id="PS50090">
    <property type="entry name" value="MYB_LIKE"/>
    <property type="match status" value="1"/>
</dbReference>
<comment type="caution">
    <text evidence="6">The sequence shown here is derived from an EMBL/GenBank/DDBJ whole genome shotgun (WGS) entry which is preliminary data.</text>
</comment>
<dbReference type="PANTHER" id="PTHR19134">
    <property type="entry name" value="RECEPTOR-TYPE TYROSINE-PROTEIN PHOSPHATASE"/>
    <property type="match status" value="1"/>
</dbReference>
<protein>
    <submittedName>
        <fullName evidence="6">5460_t:CDS:1</fullName>
    </submittedName>
</protein>
<dbReference type="InterPro" id="IPR001005">
    <property type="entry name" value="SANT/Myb"/>
</dbReference>
<feature type="domain" description="Tyrosine specific protein phosphatases" evidence="4">
    <location>
        <begin position="220"/>
        <end position="298"/>
    </location>
</feature>
<dbReference type="InterPro" id="IPR000387">
    <property type="entry name" value="Tyr_Pase_dom"/>
</dbReference>
<dbReference type="Gene3D" id="3.90.190.10">
    <property type="entry name" value="Protein tyrosine phosphatase superfamily"/>
    <property type="match status" value="1"/>
</dbReference>
<dbReference type="InterPro" id="IPR000242">
    <property type="entry name" value="PTP_cat"/>
</dbReference>
<dbReference type="Proteomes" id="UP000789570">
    <property type="component" value="Unassembled WGS sequence"/>
</dbReference>
<dbReference type="CDD" id="cd00047">
    <property type="entry name" value="PTPc"/>
    <property type="match status" value="1"/>
</dbReference>
<dbReference type="SMART" id="SM00194">
    <property type="entry name" value="PTPc"/>
    <property type="match status" value="1"/>
</dbReference>
<feature type="domain" description="Myb-like" evidence="5">
    <location>
        <begin position="352"/>
        <end position="402"/>
    </location>
</feature>
<proteinExistence type="inferred from homology"/>
<dbReference type="InterPro" id="IPR029021">
    <property type="entry name" value="Prot-tyrosine_phosphatase-like"/>
</dbReference>